<reference evidence="2 3" key="1">
    <citation type="submission" date="2019-10" db="EMBL/GenBank/DDBJ databases">
        <title>Vibrio sp. nov. isolated from a shrimp pond.</title>
        <authorList>
            <person name="Gomez-Gil B."/>
            <person name="Enciso-Ibarra J."/>
            <person name="Enciso-Ibarra K."/>
            <person name="Bolan-Mejia C."/>
        </authorList>
    </citation>
    <scope>NUCLEOTIDE SEQUENCE [LARGE SCALE GENOMIC DNA]</scope>
    <source>
        <strain evidence="2 3">CAIM 722</strain>
    </source>
</reference>
<dbReference type="RefSeq" id="WP_161157132.1">
    <property type="nucleotide sequence ID" value="NZ_WEKT01000033.1"/>
</dbReference>
<evidence type="ECO:0000313" key="2">
    <source>
        <dbReference type="EMBL" id="MZI94626.1"/>
    </source>
</evidence>
<keyword evidence="1 2" id="KW-0418">Kinase</keyword>
<dbReference type="UniPathway" id="UPA00343"/>
<dbReference type="GO" id="GO:0016301">
    <property type="term" value="F:kinase activity"/>
    <property type="evidence" value="ECO:0007669"/>
    <property type="project" value="UniProtKB-KW"/>
</dbReference>
<dbReference type="HAMAP" id="MF_01270">
    <property type="entry name" value="AnhMurNAc_kinase"/>
    <property type="match status" value="1"/>
</dbReference>
<evidence type="ECO:0000256" key="1">
    <source>
        <dbReference type="HAMAP-Rule" id="MF_01270"/>
    </source>
</evidence>
<feature type="binding site" evidence="1">
    <location>
        <begin position="13"/>
        <end position="20"/>
    </location>
    <ligand>
        <name>ATP</name>
        <dbReference type="ChEBI" id="CHEBI:30616"/>
    </ligand>
</feature>
<dbReference type="GO" id="GO:0006040">
    <property type="term" value="P:amino sugar metabolic process"/>
    <property type="evidence" value="ECO:0007669"/>
    <property type="project" value="InterPro"/>
</dbReference>
<dbReference type="Pfam" id="PF03702">
    <property type="entry name" value="AnmK"/>
    <property type="match status" value="1"/>
</dbReference>
<dbReference type="GO" id="GO:0005524">
    <property type="term" value="F:ATP binding"/>
    <property type="evidence" value="ECO:0007669"/>
    <property type="project" value="UniProtKB-UniRule"/>
</dbReference>
<keyword evidence="1" id="KW-0547">Nucleotide-binding</keyword>
<comment type="caution">
    <text evidence="2">The sequence shown here is derived from an EMBL/GenBank/DDBJ whole genome shotgun (WGS) entry which is preliminary data.</text>
</comment>
<dbReference type="AlphaFoldDB" id="A0A7X4RV65"/>
<dbReference type="Gene3D" id="3.30.420.40">
    <property type="match status" value="2"/>
</dbReference>
<dbReference type="CDD" id="cd24050">
    <property type="entry name" value="ASKHA_NBD_ANMK"/>
    <property type="match status" value="1"/>
</dbReference>
<dbReference type="GO" id="GO:0097175">
    <property type="term" value="P:1,6-anhydro-N-acetyl-beta-muramic acid catabolic process"/>
    <property type="evidence" value="ECO:0007669"/>
    <property type="project" value="UniProtKB-UniRule"/>
</dbReference>
<dbReference type="EMBL" id="WEKT01000033">
    <property type="protein sequence ID" value="MZI94626.1"/>
    <property type="molecule type" value="Genomic_DNA"/>
</dbReference>
<keyword evidence="1" id="KW-0067">ATP-binding</keyword>
<dbReference type="NCBIfam" id="NF007148">
    <property type="entry name" value="PRK09585.3-2"/>
    <property type="match status" value="1"/>
</dbReference>
<dbReference type="InterPro" id="IPR043129">
    <property type="entry name" value="ATPase_NBD"/>
</dbReference>
<comment type="pathway">
    <text evidence="1">Amino-sugar metabolism; 1,6-anhydro-N-acetylmuramate degradation.</text>
</comment>
<comment type="catalytic activity">
    <reaction evidence="1">
        <text>1,6-anhydro-N-acetyl-beta-muramate + ATP + H2O = N-acetyl-D-muramate 6-phosphate + ADP + H(+)</text>
        <dbReference type="Rhea" id="RHEA:24952"/>
        <dbReference type="ChEBI" id="CHEBI:15377"/>
        <dbReference type="ChEBI" id="CHEBI:15378"/>
        <dbReference type="ChEBI" id="CHEBI:30616"/>
        <dbReference type="ChEBI" id="CHEBI:58690"/>
        <dbReference type="ChEBI" id="CHEBI:58722"/>
        <dbReference type="ChEBI" id="CHEBI:456216"/>
        <dbReference type="EC" id="2.7.1.170"/>
    </reaction>
</comment>
<dbReference type="SUPFAM" id="SSF53067">
    <property type="entry name" value="Actin-like ATPase domain"/>
    <property type="match status" value="1"/>
</dbReference>
<keyword evidence="1 2" id="KW-0808">Transferase</keyword>
<evidence type="ECO:0000313" key="3">
    <source>
        <dbReference type="Proteomes" id="UP000462621"/>
    </source>
</evidence>
<comment type="similarity">
    <text evidence="1">Belongs to the anhydro-N-acetylmuramic acid kinase family.</text>
</comment>
<dbReference type="UniPathway" id="UPA00544"/>
<comment type="function">
    <text evidence="1">Catalyzes the specific phosphorylation of 1,6-anhydro-N-acetylmuramic acid (anhMurNAc) with the simultaneous cleavage of the 1,6-anhydro ring, generating MurNAc-6-P. Is required for the utilization of anhMurNAc either imported from the medium or derived from its own cell wall murein, and thus plays a role in cell wall recycling.</text>
</comment>
<dbReference type="NCBIfam" id="NF007139">
    <property type="entry name" value="PRK09585.1-3"/>
    <property type="match status" value="1"/>
</dbReference>
<dbReference type="GO" id="GO:0016773">
    <property type="term" value="F:phosphotransferase activity, alcohol group as acceptor"/>
    <property type="evidence" value="ECO:0007669"/>
    <property type="project" value="UniProtKB-UniRule"/>
</dbReference>
<sequence length="370" mass="40209">MMQRELYIGLMSGTSLDGIDVAITAIDSKAISLVASDCLPIPETLKAGLLSIALNEPSTIANIGMLDHQLGLLYSNAVMHILKLANLTPKDITAIGCHGQTVFHQPLGPHRFTVQLGDANLIAAQTGITTVADFRRKDMALGGQGAPLVPAFHQHLFGQNHSNVVILNIGGIANISILETTGHALGFDTGPGNMLMDAWCLKHHNHPFDQDAKWAQQGQIIPELLQRLMQDKYFALPSPKSTGREYFHLGWLEQHMGLESYSPVDVQRTLCELTALTVAEQIQPHQSGDHPSVYVCGGGAQNPLLMERLAQLLPNWHITTTSQQGVDSDAMEAMAFAWLAERRIHNQPSNLPSVTGACRPASLGVIYYPD</sequence>
<keyword evidence="1" id="KW-0119">Carbohydrate metabolism</keyword>
<dbReference type="PANTHER" id="PTHR30605:SF0">
    <property type="entry name" value="ANHYDRO-N-ACETYLMURAMIC ACID KINASE"/>
    <property type="match status" value="1"/>
</dbReference>
<accession>A0A7X4RV65</accession>
<dbReference type="PANTHER" id="PTHR30605">
    <property type="entry name" value="ANHYDRO-N-ACETYLMURAMIC ACID KINASE"/>
    <property type="match status" value="1"/>
</dbReference>
<protein>
    <recommendedName>
        <fullName evidence="1">Anhydro-N-acetylmuramic acid kinase</fullName>
        <ecNumber evidence="1">2.7.1.170</ecNumber>
    </recommendedName>
    <alternativeName>
        <fullName evidence="1">AnhMurNAc kinase</fullName>
    </alternativeName>
</protein>
<keyword evidence="3" id="KW-1185">Reference proteome</keyword>
<gene>
    <name evidence="1" type="primary">anmK</name>
    <name evidence="2" type="ORF">F9817_15650</name>
</gene>
<comment type="pathway">
    <text evidence="1">Cell wall biogenesis; peptidoglycan recycling.</text>
</comment>
<dbReference type="EC" id="2.7.1.170" evidence="1"/>
<proteinExistence type="inferred from homology"/>
<dbReference type="Proteomes" id="UP000462621">
    <property type="component" value="Unassembled WGS sequence"/>
</dbReference>
<name>A0A7X4RV65_9VIBR</name>
<organism evidence="2 3">
    <name type="scientific">Vibrio eleionomae</name>
    <dbReference type="NCBI Taxonomy" id="2653505"/>
    <lineage>
        <taxon>Bacteria</taxon>
        <taxon>Pseudomonadati</taxon>
        <taxon>Pseudomonadota</taxon>
        <taxon>Gammaproteobacteria</taxon>
        <taxon>Vibrionales</taxon>
        <taxon>Vibrionaceae</taxon>
        <taxon>Vibrio</taxon>
    </lineage>
</organism>
<dbReference type="InterPro" id="IPR005338">
    <property type="entry name" value="Anhydro_N_Ac-Mur_kinase"/>
</dbReference>
<dbReference type="GO" id="GO:0009254">
    <property type="term" value="P:peptidoglycan turnover"/>
    <property type="evidence" value="ECO:0007669"/>
    <property type="project" value="UniProtKB-UniRule"/>
</dbReference>